<keyword evidence="3 7" id="KW-0812">Transmembrane</keyword>
<dbReference type="Pfam" id="PF07690">
    <property type="entry name" value="MFS_1"/>
    <property type="match status" value="1"/>
</dbReference>
<feature type="transmembrane region" description="Helical" evidence="7">
    <location>
        <begin position="624"/>
        <end position="648"/>
    </location>
</feature>
<feature type="region of interest" description="Disordered" evidence="6">
    <location>
        <begin position="290"/>
        <end position="315"/>
    </location>
</feature>
<feature type="transmembrane region" description="Helical" evidence="7">
    <location>
        <begin position="385"/>
        <end position="404"/>
    </location>
</feature>
<protein>
    <recommendedName>
        <fullName evidence="8">Major facilitator superfamily (MFS) profile domain-containing protein</fullName>
    </recommendedName>
</protein>
<evidence type="ECO:0000256" key="3">
    <source>
        <dbReference type="ARBA" id="ARBA00022692"/>
    </source>
</evidence>
<feature type="transmembrane region" description="Helical" evidence="7">
    <location>
        <begin position="772"/>
        <end position="794"/>
    </location>
</feature>
<organism evidence="9 10">
    <name type="scientific">Curvularia clavata</name>
    <dbReference type="NCBI Taxonomy" id="95742"/>
    <lineage>
        <taxon>Eukaryota</taxon>
        <taxon>Fungi</taxon>
        <taxon>Dikarya</taxon>
        <taxon>Ascomycota</taxon>
        <taxon>Pezizomycotina</taxon>
        <taxon>Dothideomycetes</taxon>
        <taxon>Pleosporomycetidae</taxon>
        <taxon>Pleosporales</taxon>
        <taxon>Pleosporineae</taxon>
        <taxon>Pleosporaceae</taxon>
        <taxon>Curvularia</taxon>
    </lineage>
</organism>
<comment type="subcellular location">
    <subcellularLocation>
        <location evidence="1">Membrane</location>
        <topology evidence="1">Multi-pass membrane protein</topology>
    </subcellularLocation>
</comment>
<dbReference type="SUPFAM" id="SSF103473">
    <property type="entry name" value="MFS general substrate transporter"/>
    <property type="match status" value="1"/>
</dbReference>
<dbReference type="InterPro" id="IPR017926">
    <property type="entry name" value="GATASE"/>
</dbReference>
<feature type="transmembrane region" description="Helical" evidence="7">
    <location>
        <begin position="506"/>
        <end position="525"/>
    </location>
</feature>
<evidence type="ECO:0000259" key="8">
    <source>
        <dbReference type="PROSITE" id="PS50850"/>
    </source>
</evidence>
<keyword evidence="2" id="KW-0813">Transport</keyword>
<feature type="transmembrane region" description="Helical" evidence="7">
    <location>
        <begin position="349"/>
        <end position="373"/>
    </location>
</feature>
<feature type="transmembrane region" description="Helical" evidence="7">
    <location>
        <begin position="478"/>
        <end position="500"/>
    </location>
</feature>
<dbReference type="Pfam" id="PF00117">
    <property type="entry name" value="GATase"/>
    <property type="match status" value="1"/>
</dbReference>
<feature type="transmembrane region" description="Helical" evidence="7">
    <location>
        <begin position="416"/>
        <end position="434"/>
    </location>
</feature>
<feature type="transmembrane region" description="Helical" evidence="7">
    <location>
        <begin position="683"/>
        <end position="702"/>
    </location>
</feature>
<keyword evidence="10" id="KW-1185">Reference proteome</keyword>
<dbReference type="Proteomes" id="UP001056012">
    <property type="component" value="Chromosome 3"/>
</dbReference>
<gene>
    <name evidence="9" type="ORF">yc1106_04176</name>
</gene>
<dbReference type="FunFam" id="1.20.1720.10:FF:000009">
    <property type="entry name" value="MFS multidrug transporter"/>
    <property type="match status" value="1"/>
</dbReference>
<sequence>MVPPIAQSRTIISSHPGKVRMLVLETDETHPDTQKEIGSFGVVLGELLKKAGDEHDPQLGIETTMQYIVEPEGGQVPKAEEISDDIHAILITGSCWDAHGNDPWILKLMQFIRDVWQNRPDIRFTGICFGHQILCRTLGSTVKPQENGEWELSHHAIQLSHIGRELFNLPETEDKIHLHQMHLDHVVNPPSPETTDLLPKGTKVHVWGTSDHTGVQGVYIQKRLFTTQGHMEFDEKMVRRQLDMRVKSGSVSKEEADEAAERADWMHDGLVVAKAVLRFFHGDDDRHDGGVQASGIAKDGNLAGDAEVNSANDKEPCQELDVEKTAGQGVAEQQTSEEPYSVFSKGTKIWIIVLVCFSALISPFGAAMFLPALNAISDVLHITPVQVNVSLTTFMIAQGIAPAFLGTLSDNNGRRLTFIICFVIYCIGNIGLALQTNYIALLLLRMVQAIGGSAAIALSMAVVADISTSAERGTYMGYAQAGILMGPAFGPTIGGLLAHFLGWRAIFWFLAIFSGTLLIIFVFFFPETCRKVVGNGSIPPQGVNRTVISCIQQRKLAKKSPGQTTPRLPKRKTAWPNPLVTLRILMEKESGILLVYNGLFFTGMMVTIAAVPDLYQEAYGLDELSIGLCYISNGVAALIASIGMGRVVDWNFRRHAKAVGLVITPGKQQDLSNFNIERARLQVLVPAHILGIFGLIAFGWTVHFKTHLAGPEAALFVMGFFITTAFNVTNGLLIDLHRDQPAAATAAVNFARCLMSAGGSAAILPMCHAMNTGWAFTFIGLVYVALLPLALWVMRDGMKWRQELAEKRRKAQVEKDEAQSDRTDGA</sequence>
<dbReference type="PROSITE" id="PS50850">
    <property type="entry name" value="MFS"/>
    <property type="match status" value="1"/>
</dbReference>
<evidence type="ECO:0000256" key="2">
    <source>
        <dbReference type="ARBA" id="ARBA00022448"/>
    </source>
</evidence>
<evidence type="ECO:0000313" key="10">
    <source>
        <dbReference type="Proteomes" id="UP001056012"/>
    </source>
</evidence>
<name>A0A9Q8Z5V4_CURCL</name>
<dbReference type="PANTHER" id="PTHR23502">
    <property type="entry name" value="MAJOR FACILITATOR SUPERFAMILY"/>
    <property type="match status" value="1"/>
</dbReference>
<evidence type="ECO:0000256" key="5">
    <source>
        <dbReference type="ARBA" id="ARBA00023136"/>
    </source>
</evidence>
<dbReference type="AlphaFoldDB" id="A0A9Q8Z5V4"/>
<evidence type="ECO:0000256" key="7">
    <source>
        <dbReference type="SAM" id="Phobius"/>
    </source>
</evidence>
<dbReference type="PANTHER" id="PTHR23502:SF51">
    <property type="entry name" value="QUINIDINE RESISTANCE PROTEIN 1-RELATED"/>
    <property type="match status" value="1"/>
</dbReference>
<dbReference type="InterPro" id="IPR029062">
    <property type="entry name" value="Class_I_gatase-like"/>
</dbReference>
<dbReference type="SUPFAM" id="SSF52317">
    <property type="entry name" value="Class I glutamine amidotransferase-like"/>
    <property type="match status" value="1"/>
</dbReference>
<dbReference type="GO" id="GO:0005886">
    <property type="term" value="C:plasma membrane"/>
    <property type="evidence" value="ECO:0007669"/>
    <property type="project" value="TreeGrafter"/>
</dbReference>
<dbReference type="Gene3D" id="1.20.1720.10">
    <property type="entry name" value="Multidrug resistance protein D"/>
    <property type="match status" value="1"/>
</dbReference>
<proteinExistence type="predicted"/>
<dbReference type="OrthoDB" id="2441642at2759"/>
<dbReference type="InterPro" id="IPR011701">
    <property type="entry name" value="MFS"/>
</dbReference>
<keyword evidence="5 7" id="KW-0472">Membrane</keyword>
<dbReference type="Gene3D" id="3.40.50.880">
    <property type="match status" value="1"/>
</dbReference>
<dbReference type="VEuPathDB" id="FungiDB:yc1106_04176"/>
<dbReference type="CDD" id="cd01741">
    <property type="entry name" value="GATase1_1"/>
    <property type="match status" value="1"/>
</dbReference>
<dbReference type="InterPro" id="IPR044992">
    <property type="entry name" value="ChyE-like"/>
</dbReference>
<dbReference type="Gene3D" id="1.20.1250.20">
    <property type="entry name" value="MFS general substrate transporter like domains"/>
    <property type="match status" value="1"/>
</dbReference>
<feature type="transmembrane region" description="Helical" evidence="7">
    <location>
        <begin position="746"/>
        <end position="766"/>
    </location>
</feature>
<dbReference type="GO" id="GO:0022857">
    <property type="term" value="F:transmembrane transporter activity"/>
    <property type="evidence" value="ECO:0007669"/>
    <property type="project" value="InterPro"/>
</dbReference>
<dbReference type="EMBL" id="CP089276">
    <property type="protein sequence ID" value="USP76902.1"/>
    <property type="molecule type" value="Genomic_DNA"/>
</dbReference>
<dbReference type="InterPro" id="IPR020846">
    <property type="entry name" value="MFS_dom"/>
</dbReference>
<reference evidence="9" key="1">
    <citation type="submission" date="2021-12" db="EMBL/GenBank/DDBJ databases">
        <title>Curvularia clavata genome.</title>
        <authorList>
            <person name="Cao Y."/>
        </authorList>
    </citation>
    <scope>NUCLEOTIDE SEQUENCE</scope>
    <source>
        <strain evidence="9">Yc1106</strain>
    </source>
</reference>
<dbReference type="CDD" id="cd17323">
    <property type="entry name" value="MFS_Tpo1_MDR_like"/>
    <property type="match status" value="1"/>
</dbReference>
<feature type="transmembrane region" description="Helical" evidence="7">
    <location>
        <begin position="593"/>
        <end position="612"/>
    </location>
</feature>
<evidence type="ECO:0000256" key="6">
    <source>
        <dbReference type="SAM" id="MobiDB-lite"/>
    </source>
</evidence>
<accession>A0A9Q8Z5V4</accession>
<evidence type="ECO:0000256" key="1">
    <source>
        <dbReference type="ARBA" id="ARBA00004141"/>
    </source>
</evidence>
<dbReference type="InterPro" id="IPR036259">
    <property type="entry name" value="MFS_trans_sf"/>
</dbReference>
<feature type="transmembrane region" description="Helical" evidence="7">
    <location>
        <begin position="714"/>
        <end position="734"/>
    </location>
</feature>
<evidence type="ECO:0000313" key="9">
    <source>
        <dbReference type="EMBL" id="USP76902.1"/>
    </source>
</evidence>
<feature type="transmembrane region" description="Helical" evidence="7">
    <location>
        <begin position="446"/>
        <end position="466"/>
    </location>
</feature>
<keyword evidence="4 7" id="KW-1133">Transmembrane helix</keyword>
<feature type="domain" description="Major facilitator superfamily (MFS) profile" evidence="8">
    <location>
        <begin position="351"/>
        <end position="798"/>
    </location>
</feature>
<evidence type="ECO:0000256" key="4">
    <source>
        <dbReference type="ARBA" id="ARBA00022989"/>
    </source>
</evidence>